<dbReference type="PANTHER" id="PTHR24177">
    <property type="entry name" value="CASKIN"/>
    <property type="match status" value="1"/>
</dbReference>
<dbReference type="Gramene" id="KZN00987">
    <property type="protein sequence ID" value="KZN00987"/>
    <property type="gene ID" value="DCAR_009741"/>
</dbReference>
<organism evidence="3">
    <name type="scientific">Daucus carota subsp. sativus</name>
    <name type="common">Carrot</name>
    <dbReference type="NCBI Taxonomy" id="79200"/>
    <lineage>
        <taxon>Eukaryota</taxon>
        <taxon>Viridiplantae</taxon>
        <taxon>Streptophyta</taxon>
        <taxon>Embryophyta</taxon>
        <taxon>Tracheophyta</taxon>
        <taxon>Spermatophyta</taxon>
        <taxon>Magnoliopsida</taxon>
        <taxon>eudicotyledons</taxon>
        <taxon>Gunneridae</taxon>
        <taxon>Pentapetalae</taxon>
        <taxon>asterids</taxon>
        <taxon>campanulids</taxon>
        <taxon>Apiales</taxon>
        <taxon>Apiaceae</taxon>
        <taxon>Apioideae</taxon>
        <taxon>Scandiceae</taxon>
        <taxon>Daucinae</taxon>
        <taxon>Daucus</taxon>
        <taxon>Daucus sect. Daucus</taxon>
    </lineage>
</organism>
<dbReference type="STRING" id="79200.A0A161XWQ0"/>
<keyword evidence="1" id="KW-0812">Transmembrane</keyword>
<dbReference type="InterPro" id="IPR036770">
    <property type="entry name" value="Ankyrin_rpt-contain_sf"/>
</dbReference>
<dbReference type="GO" id="GO:0016020">
    <property type="term" value="C:membrane"/>
    <property type="evidence" value="ECO:0007669"/>
    <property type="project" value="TreeGrafter"/>
</dbReference>
<dbReference type="Gene3D" id="1.25.40.20">
    <property type="entry name" value="Ankyrin repeat-containing domain"/>
    <property type="match status" value="2"/>
</dbReference>
<comment type="caution">
    <text evidence="3">The sequence shown here is derived from an EMBL/GenBank/DDBJ whole genome shotgun (WGS) entry which is preliminary data.</text>
</comment>
<feature type="transmembrane region" description="Helical" evidence="1">
    <location>
        <begin position="562"/>
        <end position="585"/>
    </location>
</feature>
<dbReference type="InterPro" id="IPR002110">
    <property type="entry name" value="Ankyrin_rpt"/>
</dbReference>
<accession>A0A161XWQ0</accession>
<keyword evidence="1" id="KW-0472">Membrane</keyword>
<feature type="transmembrane region" description="Helical" evidence="1">
    <location>
        <begin position="521"/>
        <end position="542"/>
    </location>
</feature>
<protein>
    <recommendedName>
        <fullName evidence="2">PGG domain-containing protein</fullName>
    </recommendedName>
</protein>
<dbReference type="OrthoDB" id="1417208at2759"/>
<dbReference type="AlphaFoldDB" id="A0A161XWQ0"/>
<dbReference type="SUPFAM" id="SSF48403">
    <property type="entry name" value="Ankyrin repeat"/>
    <property type="match status" value="2"/>
</dbReference>
<dbReference type="SMART" id="SM00248">
    <property type="entry name" value="ANK"/>
    <property type="match status" value="5"/>
</dbReference>
<dbReference type="Pfam" id="PF13962">
    <property type="entry name" value="PGG"/>
    <property type="match status" value="1"/>
</dbReference>
<dbReference type="KEGG" id="dcr:108211200"/>
<name>A0A161XWQ0_DAUCS</name>
<evidence type="ECO:0000259" key="2">
    <source>
        <dbReference type="Pfam" id="PF13962"/>
    </source>
</evidence>
<evidence type="ECO:0000256" key="1">
    <source>
        <dbReference type="SAM" id="Phobius"/>
    </source>
</evidence>
<feature type="domain" description="PGG" evidence="2">
    <location>
        <begin position="474"/>
        <end position="586"/>
    </location>
</feature>
<reference evidence="3" key="1">
    <citation type="journal article" date="2016" name="Nat. Genet.">
        <title>A high-quality carrot genome assembly provides new insights into carotenoid accumulation and asterid genome evolution.</title>
        <authorList>
            <person name="Iorizzo M."/>
            <person name="Ellison S."/>
            <person name="Senalik D."/>
            <person name="Zeng P."/>
            <person name="Satapoomin P."/>
            <person name="Huang J."/>
            <person name="Bowman M."/>
            <person name="Iovene M."/>
            <person name="Sanseverino W."/>
            <person name="Cavagnaro P."/>
            <person name="Yildiz M."/>
            <person name="Macko-Podgorni A."/>
            <person name="Moranska E."/>
            <person name="Grzebelus E."/>
            <person name="Grzebelus D."/>
            <person name="Ashrafi H."/>
            <person name="Zheng Z."/>
            <person name="Cheng S."/>
            <person name="Spooner D."/>
            <person name="Van Deynze A."/>
            <person name="Simon P."/>
        </authorList>
    </citation>
    <scope>NUCLEOTIDE SEQUENCE [LARGE SCALE GENOMIC DNA]</scope>
    <source>
        <tissue evidence="3">Leaf</tissue>
    </source>
</reference>
<evidence type="ECO:0000313" key="3">
    <source>
        <dbReference type="EMBL" id="KZN00987.1"/>
    </source>
</evidence>
<dbReference type="InterPro" id="IPR026961">
    <property type="entry name" value="PGG_dom"/>
</dbReference>
<keyword evidence="1" id="KW-1133">Transmembrane helix</keyword>
<sequence>MSGEAIYFALTRMNCGKVRKLCMEHREGPFLELTQRRDSVLQKALYSKQVDLVLDLLQDARLRWLQDFHKKLGDHVNREGNNILHVAATHDSCLSAAVKILNYAGHLLTFKNDVGETPIFLAVQYGQINMFKYLNHQIEIIAPDPERRLSFYKKANRYETYTILHEAMYNDHFELALYIARRIPDLICEKDHNNMTALHLLAINPLAFSNLDWKLPDFLIRFLFGSFSFQEDSTGDTMGAACVAKSSFSMRIPSWENMKRKYRRHYAALQLAYILVLRDTSWIEAVSPDAEAACSADCHGIKLVKADEYSGRESMKPPTPLILATKYGCLEIALMIIREHPFTVEQVGPEYGSILHLAIKYRRMEIFNAVMKLQMQITRLVRLVDQQGNSILHMVALNATQLAQVKKSYIPWDSSELNDATRNPAFELQEDLLLFQRVERTLMTHYHKTPNTDYLQADQLFAANKEPLRVAAQEWMKRTAENCAVNSVLIATIAFTAAYTVPGGTDDQSGSPLLLNHTLFVVFTVSDVLSLASTIIAALLFLSILTSSFRFRDFKESLPKRLMFGISCLVFSLIMLTLAFAATITLMIRSRQRPTRIALYAVAFLPFSVLIATYMLFTVPLRQTVEYTISKVKLIFPMFYVRYGVSKTWTNLNVEV</sequence>
<feature type="transmembrane region" description="Helical" evidence="1">
    <location>
        <begin position="597"/>
        <end position="617"/>
    </location>
</feature>
<dbReference type="PANTHER" id="PTHR24177:SF314">
    <property type="entry name" value="PROTEIN ACCELERATED CELL DEATH 6-LIKE ISOFORM X1"/>
    <property type="match status" value="1"/>
</dbReference>
<gene>
    <name evidence="3" type="ORF">DCAR_009741</name>
</gene>
<proteinExistence type="predicted"/>
<feature type="transmembrane region" description="Helical" evidence="1">
    <location>
        <begin position="483"/>
        <end position="501"/>
    </location>
</feature>
<dbReference type="EMBL" id="LNRQ01000003">
    <property type="protein sequence ID" value="KZN00987.1"/>
    <property type="molecule type" value="Genomic_DNA"/>
</dbReference>